<sequence>MASIKKLETQVSQMSEAIKNVKEHDSQPMITPMEYADELKETLRSQTEFIEELNMLKDTSIKEDEATTLMETL</sequence>
<dbReference type="EMBL" id="JXTB01000115">
    <property type="protein sequence ID" value="PON62159.1"/>
    <property type="molecule type" value="Genomic_DNA"/>
</dbReference>
<proteinExistence type="predicted"/>
<organism evidence="1 2">
    <name type="scientific">Parasponia andersonii</name>
    <name type="common">Sponia andersonii</name>
    <dbReference type="NCBI Taxonomy" id="3476"/>
    <lineage>
        <taxon>Eukaryota</taxon>
        <taxon>Viridiplantae</taxon>
        <taxon>Streptophyta</taxon>
        <taxon>Embryophyta</taxon>
        <taxon>Tracheophyta</taxon>
        <taxon>Spermatophyta</taxon>
        <taxon>Magnoliopsida</taxon>
        <taxon>eudicotyledons</taxon>
        <taxon>Gunneridae</taxon>
        <taxon>Pentapetalae</taxon>
        <taxon>rosids</taxon>
        <taxon>fabids</taxon>
        <taxon>Rosales</taxon>
        <taxon>Cannabaceae</taxon>
        <taxon>Parasponia</taxon>
    </lineage>
</organism>
<comment type="caution">
    <text evidence="1">The sequence shown here is derived from an EMBL/GenBank/DDBJ whole genome shotgun (WGS) entry which is preliminary data.</text>
</comment>
<dbReference type="AlphaFoldDB" id="A0A2P5CM80"/>
<gene>
    <name evidence="1" type="ORF">PanWU01x14_140090</name>
</gene>
<keyword evidence="2" id="KW-1185">Reference proteome</keyword>
<evidence type="ECO:0000313" key="2">
    <source>
        <dbReference type="Proteomes" id="UP000237105"/>
    </source>
</evidence>
<dbReference type="Proteomes" id="UP000237105">
    <property type="component" value="Unassembled WGS sequence"/>
</dbReference>
<protein>
    <submittedName>
        <fullName evidence="1">Uncharacterized protein</fullName>
    </submittedName>
</protein>
<evidence type="ECO:0000313" key="1">
    <source>
        <dbReference type="EMBL" id="PON62159.1"/>
    </source>
</evidence>
<accession>A0A2P5CM80</accession>
<reference evidence="2" key="1">
    <citation type="submission" date="2016-06" db="EMBL/GenBank/DDBJ databases">
        <title>Parallel loss of symbiosis genes in relatives of nitrogen-fixing non-legume Parasponia.</title>
        <authorList>
            <person name="Van Velzen R."/>
            <person name="Holmer R."/>
            <person name="Bu F."/>
            <person name="Rutten L."/>
            <person name="Van Zeijl A."/>
            <person name="Liu W."/>
            <person name="Santuari L."/>
            <person name="Cao Q."/>
            <person name="Sharma T."/>
            <person name="Shen D."/>
            <person name="Roswanjaya Y."/>
            <person name="Wardhani T."/>
            <person name="Kalhor M.S."/>
            <person name="Jansen J."/>
            <person name="Van den Hoogen J."/>
            <person name="Gungor B."/>
            <person name="Hartog M."/>
            <person name="Hontelez J."/>
            <person name="Verver J."/>
            <person name="Yang W.-C."/>
            <person name="Schijlen E."/>
            <person name="Repin R."/>
            <person name="Schilthuizen M."/>
            <person name="Schranz E."/>
            <person name="Heidstra R."/>
            <person name="Miyata K."/>
            <person name="Fedorova E."/>
            <person name="Kohlen W."/>
            <person name="Bisseling T."/>
            <person name="Smit S."/>
            <person name="Geurts R."/>
        </authorList>
    </citation>
    <scope>NUCLEOTIDE SEQUENCE [LARGE SCALE GENOMIC DNA]</scope>
    <source>
        <strain evidence="2">cv. WU1-14</strain>
    </source>
</reference>
<name>A0A2P5CM80_PARAD</name>